<dbReference type="SUPFAM" id="SSF47413">
    <property type="entry name" value="lambda repressor-like DNA-binding domains"/>
    <property type="match status" value="1"/>
</dbReference>
<name>A0ABU1HYX2_9MICO</name>
<gene>
    <name evidence="3" type="ORF">QE367_001030</name>
</gene>
<dbReference type="Gene3D" id="1.10.260.40">
    <property type="entry name" value="lambda repressor-like DNA-binding domains"/>
    <property type="match status" value="1"/>
</dbReference>
<organism evidence="3 4">
    <name type="scientific">Microbacterium paludicola</name>
    <dbReference type="NCBI Taxonomy" id="300019"/>
    <lineage>
        <taxon>Bacteria</taxon>
        <taxon>Bacillati</taxon>
        <taxon>Actinomycetota</taxon>
        <taxon>Actinomycetes</taxon>
        <taxon>Micrococcales</taxon>
        <taxon>Microbacteriaceae</taxon>
        <taxon>Microbacterium</taxon>
    </lineage>
</organism>
<protein>
    <submittedName>
        <fullName evidence="3">Transcriptional regulator with XRE-family HTH domain</fullName>
    </submittedName>
</protein>
<dbReference type="SMART" id="SM00530">
    <property type="entry name" value="HTH_XRE"/>
    <property type="match status" value="1"/>
</dbReference>
<feature type="region of interest" description="Disordered" evidence="1">
    <location>
        <begin position="77"/>
        <end position="121"/>
    </location>
</feature>
<dbReference type="EMBL" id="JAVIZA010000001">
    <property type="protein sequence ID" value="MDR6166826.1"/>
    <property type="molecule type" value="Genomic_DNA"/>
</dbReference>
<accession>A0ABU1HYX2</accession>
<dbReference type="Proteomes" id="UP001260188">
    <property type="component" value="Unassembled WGS sequence"/>
</dbReference>
<sequence>MPSGKTPEPGPLSRHVAHLLSIEIARRGLRQSDVAARAGMSSSQLSRVLAAKKVFTLDQLDAVCRAVGVPITQVVDVPGQQPGRATGAASVPRIDVGPSRDTERAVAKAPHDDRGGDDGDG</sequence>
<evidence type="ECO:0000313" key="4">
    <source>
        <dbReference type="Proteomes" id="UP001260188"/>
    </source>
</evidence>
<evidence type="ECO:0000256" key="1">
    <source>
        <dbReference type="SAM" id="MobiDB-lite"/>
    </source>
</evidence>
<reference evidence="3 4" key="1">
    <citation type="submission" date="2023-08" db="EMBL/GenBank/DDBJ databases">
        <title>Functional and genomic diversity of the sorghum phyllosphere microbiome.</title>
        <authorList>
            <person name="Shade A."/>
        </authorList>
    </citation>
    <scope>NUCLEOTIDE SEQUENCE [LARGE SCALE GENOMIC DNA]</scope>
    <source>
        <strain evidence="3 4">SORGH_AS_0919</strain>
    </source>
</reference>
<comment type="caution">
    <text evidence="3">The sequence shown here is derived from an EMBL/GenBank/DDBJ whole genome shotgun (WGS) entry which is preliminary data.</text>
</comment>
<dbReference type="InterPro" id="IPR001387">
    <property type="entry name" value="Cro/C1-type_HTH"/>
</dbReference>
<dbReference type="Pfam" id="PF13560">
    <property type="entry name" value="HTH_31"/>
    <property type="match status" value="1"/>
</dbReference>
<feature type="domain" description="HTH cro/C1-type" evidence="2">
    <location>
        <begin position="26"/>
        <end position="74"/>
    </location>
</feature>
<feature type="compositionally biased region" description="Basic and acidic residues" evidence="1">
    <location>
        <begin position="98"/>
        <end position="121"/>
    </location>
</feature>
<dbReference type="PROSITE" id="PS50943">
    <property type="entry name" value="HTH_CROC1"/>
    <property type="match status" value="1"/>
</dbReference>
<evidence type="ECO:0000313" key="3">
    <source>
        <dbReference type="EMBL" id="MDR6166826.1"/>
    </source>
</evidence>
<proteinExistence type="predicted"/>
<dbReference type="InterPro" id="IPR010982">
    <property type="entry name" value="Lambda_DNA-bd_dom_sf"/>
</dbReference>
<dbReference type="CDD" id="cd00093">
    <property type="entry name" value="HTH_XRE"/>
    <property type="match status" value="1"/>
</dbReference>
<keyword evidence="4" id="KW-1185">Reference proteome</keyword>
<evidence type="ECO:0000259" key="2">
    <source>
        <dbReference type="PROSITE" id="PS50943"/>
    </source>
</evidence>
<dbReference type="RefSeq" id="WP_023954816.1">
    <property type="nucleotide sequence ID" value="NZ_JAVIZA010000001.1"/>
</dbReference>